<organism evidence="8 9">
    <name type="scientific">Hydrogenivirga caldilitoris</name>
    <dbReference type="NCBI Taxonomy" id="246264"/>
    <lineage>
        <taxon>Bacteria</taxon>
        <taxon>Pseudomonadati</taxon>
        <taxon>Aquificota</taxon>
        <taxon>Aquificia</taxon>
        <taxon>Aquificales</taxon>
        <taxon>Aquificaceae</taxon>
        <taxon>Hydrogenivirga</taxon>
    </lineage>
</organism>
<keyword evidence="1" id="KW-0813">Transport</keyword>
<proteinExistence type="predicted"/>
<evidence type="ECO:0000256" key="6">
    <source>
        <dbReference type="SAM" id="SignalP"/>
    </source>
</evidence>
<dbReference type="InterPro" id="IPR007329">
    <property type="entry name" value="FMN-bd"/>
</dbReference>
<feature type="chain" id="PRO_5019836644" evidence="6">
    <location>
        <begin position="19"/>
        <end position="178"/>
    </location>
</feature>
<evidence type="ECO:0000256" key="5">
    <source>
        <dbReference type="ARBA" id="ARBA00022982"/>
    </source>
</evidence>
<dbReference type="EMBL" id="RCCJ01000001">
    <property type="protein sequence ID" value="RLJ70903.1"/>
    <property type="molecule type" value="Genomic_DNA"/>
</dbReference>
<keyword evidence="9" id="KW-1185">Reference proteome</keyword>
<keyword evidence="6" id="KW-0732">Signal</keyword>
<accession>A0A497XVU8</accession>
<keyword evidence="2" id="KW-0597">Phosphoprotein</keyword>
<keyword evidence="3" id="KW-0285">Flavoprotein</keyword>
<protein>
    <submittedName>
        <fullName evidence="8">FMN-binding protein</fullName>
    </submittedName>
</protein>
<evidence type="ECO:0000313" key="9">
    <source>
        <dbReference type="Proteomes" id="UP000267841"/>
    </source>
</evidence>
<dbReference type="PANTHER" id="PTHR36118">
    <property type="entry name" value="ION-TRANSLOCATING OXIDOREDUCTASE COMPLEX SUBUNIT G"/>
    <property type="match status" value="1"/>
</dbReference>
<name>A0A497XVU8_9AQUI</name>
<feature type="domain" description="FMN-binding" evidence="7">
    <location>
        <begin position="82"/>
        <end position="170"/>
    </location>
</feature>
<gene>
    <name evidence="8" type="ORF">BCF55_1190</name>
</gene>
<evidence type="ECO:0000259" key="7">
    <source>
        <dbReference type="SMART" id="SM00900"/>
    </source>
</evidence>
<evidence type="ECO:0000256" key="1">
    <source>
        <dbReference type="ARBA" id="ARBA00022448"/>
    </source>
</evidence>
<dbReference type="SMART" id="SM00900">
    <property type="entry name" value="FMN_bind"/>
    <property type="match status" value="1"/>
</dbReference>
<keyword evidence="4" id="KW-0288">FMN</keyword>
<evidence type="ECO:0000256" key="2">
    <source>
        <dbReference type="ARBA" id="ARBA00022553"/>
    </source>
</evidence>
<dbReference type="InterPro" id="IPR010209">
    <property type="entry name" value="Ion_transpt_RnfG/RsxG"/>
</dbReference>
<sequence length="178" mass="20046">MRLFILLIAAALSFVSFSEEREFNTPEKALSSFFPGATVKVENIVLSEEQRRRVEEIAKVPLDTRLISVYLVHKGGKVIAYGYVDTHRVRTHTESVLFVINTAGEIELVEVMSFNEPLEYMADENWLALFKGKTLGKDSVKLKRDIPNMTGATLTARALTNAARRALAIWKVLFEGKN</sequence>
<comment type="caution">
    <text evidence="8">The sequence shown here is derived from an EMBL/GenBank/DDBJ whole genome shotgun (WGS) entry which is preliminary data.</text>
</comment>
<dbReference type="Proteomes" id="UP000267841">
    <property type="component" value="Unassembled WGS sequence"/>
</dbReference>
<reference evidence="8 9" key="1">
    <citation type="submission" date="2018-10" db="EMBL/GenBank/DDBJ databases">
        <title>Genomic Encyclopedia of Archaeal and Bacterial Type Strains, Phase II (KMG-II): from individual species to whole genera.</title>
        <authorList>
            <person name="Goeker M."/>
        </authorList>
    </citation>
    <scope>NUCLEOTIDE SEQUENCE [LARGE SCALE GENOMIC DNA]</scope>
    <source>
        <strain evidence="8 9">DSM 16510</strain>
    </source>
</reference>
<dbReference type="AlphaFoldDB" id="A0A497XVU8"/>
<dbReference type="GO" id="GO:0010181">
    <property type="term" value="F:FMN binding"/>
    <property type="evidence" value="ECO:0007669"/>
    <property type="project" value="InterPro"/>
</dbReference>
<dbReference type="OrthoDB" id="9811133at2"/>
<feature type="signal peptide" evidence="6">
    <location>
        <begin position="1"/>
        <end position="18"/>
    </location>
</feature>
<dbReference type="PANTHER" id="PTHR36118:SF1">
    <property type="entry name" value="ION-TRANSLOCATING OXIDOREDUCTASE COMPLEX SUBUNIT G"/>
    <property type="match status" value="1"/>
</dbReference>
<dbReference type="RefSeq" id="WP_121011375.1">
    <property type="nucleotide sequence ID" value="NZ_RCCJ01000001.1"/>
</dbReference>
<evidence type="ECO:0000256" key="3">
    <source>
        <dbReference type="ARBA" id="ARBA00022630"/>
    </source>
</evidence>
<dbReference type="GO" id="GO:0009055">
    <property type="term" value="F:electron transfer activity"/>
    <property type="evidence" value="ECO:0007669"/>
    <property type="project" value="InterPro"/>
</dbReference>
<evidence type="ECO:0000313" key="8">
    <source>
        <dbReference type="EMBL" id="RLJ70903.1"/>
    </source>
</evidence>
<dbReference type="Pfam" id="PF04205">
    <property type="entry name" value="FMN_bind"/>
    <property type="match status" value="1"/>
</dbReference>
<keyword evidence="5" id="KW-0249">Electron transport</keyword>
<evidence type="ECO:0000256" key="4">
    <source>
        <dbReference type="ARBA" id="ARBA00022643"/>
    </source>
</evidence>
<dbReference type="GO" id="GO:0022900">
    <property type="term" value="P:electron transport chain"/>
    <property type="evidence" value="ECO:0007669"/>
    <property type="project" value="InterPro"/>
</dbReference>
<dbReference type="GO" id="GO:0005886">
    <property type="term" value="C:plasma membrane"/>
    <property type="evidence" value="ECO:0007669"/>
    <property type="project" value="InterPro"/>
</dbReference>